<proteinExistence type="predicted"/>
<evidence type="ECO:0000313" key="2">
    <source>
        <dbReference type="EMBL" id="KAG8199607.1"/>
    </source>
</evidence>
<reference evidence="2 3" key="1">
    <citation type="journal article" date="2022" name="Nat. Ecol. Evol.">
        <title>A masculinizing supergene underlies an exaggerated male reproductive morph in a spider.</title>
        <authorList>
            <person name="Hendrickx F."/>
            <person name="De Corte Z."/>
            <person name="Sonet G."/>
            <person name="Van Belleghem S.M."/>
            <person name="Kostlbacher S."/>
            <person name="Vangestel C."/>
        </authorList>
    </citation>
    <scope>NUCLEOTIDE SEQUENCE [LARGE SCALE GENOMIC DNA]</scope>
    <source>
        <strain evidence="2">W744_W776</strain>
    </source>
</reference>
<evidence type="ECO:0000256" key="1">
    <source>
        <dbReference type="SAM" id="MobiDB-lite"/>
    </source>
</evidence>
<feature type="region of interest" description="Disordered" evidence="1">
    <location>
        <begin position="198"/>
        <end position="218"/>
    </location>
</feature>
<organism evidence="2 3">
    <name type="scientific">Oedothorax gibbosus</name>
    <dbReference type="NCBI Taxonomy" id="931172"/>
    <lineage>
        <taxon>Eukaryota</taxon>
        <taxon>Metazoa</taxon>
        <taxon>Ecdysozoa</taxon>
        <taxon>Arthropoda</taxon>
        <taxon>Chelicerata</taxon>
        <taxon>Arachnida</taxon>
        <taxon>Araneae</taxon>
        <taxon>Araneomorphae</taxon>
        <taxon>Entelegynae</taxon>
        <taxon>Araneoidea</taxon>
        <taxon>Linyphiidae</taxon>
        <taxon>Erigoninae</taxon>
        <taxon>Oedothorax</taxon>
    </lineage>
</organism>
<sequence length="238" mass="27307">MRVKLQPPPNYKPLPAVVSETTAKFRWPIANPPEPYSPPKSHISVDGPLQPPPPKPRLKYHRQSSYTDAYVTFPTKYEKPKKPESEWNEPIGKIGELVEESMYEKDFEWPGQTAKAEKLPPLISTLGLGILPIVEKERTKIKIFPEKEFKESVCGEDGKESTSSASSTRLSYWELNCNPHKPVERIWEEQTTHRIDYVVPPKTRGPTKKETPPAEESHLYFIGPGRMETVSTYMRDYD</sequence>
<dbReference type="EMBL" id="JAFNEN010000026">
    <property type="protein sequence ID" value="KAG8199607.1"/>
    <property type="molecule type" value="Genomic_DNA"/>
</dbReference>
<gene>
    <name evidence="2" type="ORF">JTE90_009443</name>
</gene>
<name>A0AAV6VUZ5_9ARAC</name>
<dbReference type="Proteomes" id="UP000827092">
    <property type="component" value="Unassembled WGS sequence"/>
</dbReference>
<protein>
    <submittedName>
        <fullName evidence="2">Uncharacterized protein</fullName>
    </submittedName>
</protein>
<comment type="caution">
    <text evidence="2">The sequence shown here is derived from an EMBL/GenBank/DDBJ whole genome shotgun (WGS) entry which is preliminary data.</text>
</comment>
<feature type="compositionally biased region" description="Basic and acidic residues" evidence="1">
    <location>
        <begin position="207"/>
        <end position="218"/>
    </location>
</feature>
<keyword evidence="3" id="KW-1185">Reference proteome</keyword>
<dbReference type="AlphaFoldDB" id="A0AAV6VUZ5"/>
<evidence type="ECO:0000313" key="3">
    <source>
        <dbReference type="Proteomes" id="UP000827092"/>
    </source>
</evidence>
<accession>A0AAV6VUZ5</accession>
<feature type="region of interest" description="Disordered" evidence="1">
    <location>
        <begin position="28"/>
        <end position="62"/>
    </location>
</feature>